<organism evidence="2 3">
    <name type="scientific">Acholeplasma laidlawii</name>
    <dbReference type="NCBI Taxonomy" id="2148"/>
    <lineage>
        <taxon>Bacteria</taxon>
        <taxon>Bacillati</taxon>
        <taxon>Mycoplasmatota</taxon>
        <taxon>Mollicutes</taxon>
        <taxon>Acholeplasmatales</taxon>
        <taxon>Acholeplasmataceae</taxon>
        <taxon>Acholeplasma</taxon>
    </lineage>
</organism>
<feature type="transmembrane region" description="Helical" evidence="1">
    <location>
        <begin position="7"/>
        <end position="29"/>
    </location>
</feature>
<feature type="transmembrane region" description="Helical" evidence="1">
    <location>
        <begin position="206"/>
        <end position="226"/>
    </location>
</feature>
<evidence type="ECO:0000313" key="2">
    <source>
        <dbReference type="EMBL" id="TRX99763.1"/>
    </source>
</evidence>
<dbReference type="EMBL" id="VKID01000001">
    <property type="protein sequence ID" value="TRX99763.1"/>
    <property type="molecule type" value="Genomic_DNA"/>
</dbReference>
<keyword evidence="1" id="KW-0812">Transmembrane</keyword>
<feature type="transmembrane region" description="Helical" evidence="1">
    <location>
        <begin position="41"/>
        <end position="62"/>
    </location>
</feature>
<accession>A0A553IHU0</accession>
<feature type="transmembrane region" description="Helical" evidence="1">
    <location>
        <begin position="135"/>
        <end position="168"/>
    </location>
</feature>
<feature type="transmembrane region" description="Helical" evidence="1">
    <location>
        <begin position="104"/>
        <end position="123"/>
    </location>
</feature>
<feature type="transmembrane region" description="Helical" evidence="1">
    <location>
        <begin position="74"/>
        <end position="92"/>
    </location>
</feature>
<dbReference type="AlphaFoldDB" id="A0A553IHU0"/>
<evidence type="ECO:0000256" key="1">
    <source>
        <dbReference type="SAM" id="Phobius"/>
    </source>
</evidence>
<reference evidence="2 3" key="1">
    <citation type="submission" date="2019-07" db="EMBL/GenBank/DDBJ databases">
        <title>Genome sequence of Acholeplasma laidlawii strain with increased resistance to erythromycin.</title>
        <authorList>
            <person name="Medvedeva E.S."/>
            <person name="Baranova N.B."/>
            <person name="Siniagina M.N."/>
            <person name="Mouzykantov A."/>
            <person name="Chernova O.A."/>
            <person name="Chernov V.M."/>
        </authorList>
    </citation>
    <scope>NUCLEOTIDE SEQUENCE [LARGE SCALE GENOMIC DNA]</scope>
    <source>
        <strain evidence="2 3">PG8REry</strain>
    </source>
</reference>
<keyword evidence="1" id="KW-1133">Transmembrane helix</keyword>
<dbReference type="Proteomes" id="UP000315938">
    <property type="component" value="Unassembled WGS sequence"/>
</dbReference>
<name>A0A553IHU0_ACHLA</name>
<sequence length="234" mass="25642">MKALLTALKSFAVSIGGLIVVIFAVFWHADILNIIENIGTFNLVTFGVYLGIMILMFAVIWAQSKSNALLSHGILFFLFASSLSGFLGDLFSNNPSNAFSGDQIVSVLIMLYTLGVVVAYLLYDRPKPAKVNELITLPMIIFFAAYYVVFGFSSTLLVFLIVLVAFLLGSGTVGIAYAMYAITSSIFLRLNSIFTSFSNNLDQSVNVWFTTMLLIAAFVFLIMSLVKKIQANEA</sequence>
<keyword evidence="1" id="KW-0472">Membrane</keyword>
<comment type="caution">
    <text evidence="2">The sequence shown here is derived from an EMBL/GenBank/DDBJ whole genome shotgun (WGS) entry which is preliminary data.</text>
</comment>
<evidence type="ECO:0000313" key="3">
    <source>
        <dbReference type="Proteomes" id="UP000315938"/>
    </source>
</evidence>
<dbReference type="GeneID" id="41338954"/>
<proteinExistence type="predicted"/>
<dbReference type="RefSeq" id="WP_012242742.1">
    <property type="nucleotide sequence ID" value="NZ_JACAOE010000001.1"/>
</dbReference>
<gene>
    <name evidence="2" type="ORF">FNV44_01620</name>
</gene>
<protein>
    <submittedName>
        <fullName evidence="2">Uncharacterized protein</fullName>
    </submittedName>
</protein>